<feature type="domain" description="Stealth protein CR4 conserved region 4" evidence="8">
    <location>
        <begin position="533"/>
        <end position="578"/>
    </location>
</feature>
<keyword evidence="10" id="KW-1185">Reference proteome</keyword>
<name>A0A543NMC6_9ACTN</name>
<dbReference type="InterPro" id="IPR031357">
    <property type="entry name" value="Stealth_CR3"/>
</dbReference>
<evidence type="ECO:0000259" key="8">
    <source>
        <dbReference type="Pfam" id="PF17103"/>
    </source>
</evidence>
<evidence type="ECO:0000313" key="9">
    <source>
        <dbReference type="EMBL" id="TQN32981.1"/>
    </source>
</evidence>
<dbReference type="Pfam" id="PF17103">
    <property type="entry name" value="Stealth_CR4"/>
    <property type="match status" value="1"/>
</dbReference>
<feature type="domain" description="Stealth protein CR1 conserved region 1" evidence="6">
    <location>
        <begin position="267"/>
        <end position="289"/>
    </location>
</feature>
<protein>
    <submittedName>
        <fullName evidence="9">Stealth-like protein</fullName>
    </submittedName>
</protein>
<dbReference type="InterPro" id="IPR031356">
    <property type="entry name" value="Stealth_CR4"/>
</dbReference>
<dbReference type="InterPro" id="IPR021520">
    <property type="entry name" value="Stealth_CR2"/>
</dbReference>
<evidence type="ECO:0000259" key="5">
    <source>
        <dbReference type="Pfam" id="PF11380"/>
    </source>
</evidence>
<comment type="caution">
    <text evidence="9">The sequence shown here is derived from an EMBL/GenBank/DDBJ whole genome shotgun (WGS) entry which is preliminary data.</text>
</comment>
<feature type="domain" description="Stealth protein CR3 conserved region 3" evidence="7">
    <location>
        <begin position="457"/>
        <end position="504"/>
    </location>
</feature>
<dbReference type="Proteomes" id="UP000317422">
    <property type="component" value="Unassembled WGS sequence"/>
</dbReference>
<accession>A0A543NMC6</accession>
<keyword evidence="3" id="KW-0270">Exopolysaccharide synthesis</keyword>
<gene>
    <name evidence="9" type="ORF">FHX37_2973</name>
</gene>
<dbReference type="Pfam" id="PF17102">
    <property type="entry name" value="Stealth_CR3"/>
    <property type="match status" value="1"/>
</dbReference>
<evidence type="ECO:0000256" key="2">
    <source>
        <dbReference type="ARBA" id="ARBA00022679"/>
    </source>
</evidence>
<dbReference type="GO" id="GO:0000271">
    <property type="term" value="P:polysaccharide biosynthetic process"/>
    <property type="evidence" value="ECO:0007669"/>
    <property type="project" value="UniProtKB-KW"/>
</dbReference>
<dbReference type="InterPro" id="IPR031358">
    <property type="entry name" value="Stealth_CR1"/>
</dbReference>
<evidence type="ECO:0000259" key="7">
    <source>
        <dbReference type="Pfam" id="PF17102"/>
    </source>
</evidence>
<feature type="domain" description="Stealth protein CR2 conserved region 2" evidence="5">
    <location>
        <begin position="308"/>
        <end position="412"/>
    </location>
</feature>
<evidence type="ECO:0000313" key="10">
    <source>
        <dbReference type="Proteomes" id="UP000317422"/>
    </source>
</evidence>
<evidence type="ECO:0000256" key="4">
    <source>
        <dbReference type="SAM" id="MobiDB-lite"/>
    </source>
</evidence>
<sequence>MPSHLPARIRRASERLLPASKRHELEERRRAEREEAAERKRLARVEQRRTDLLAGDTELRRFDLDGVERIGRVVTRFTADEASAHNLRLVTAALDQAEVSYFLVPGNSPTRYVVGVERWNKKTALEALRELYRTSPLYTGVPGPKGVLDNVSFYVDGALPDEVKAANTLRFGELLLGPQEQLLGGVEFGCDVEFWRSGDQISEEKRAALHVQAPDDVLGDALVAPRGNQVSDVLATDARKPASRTVQGRDYPTFVPFTQPRVDEVTFPIDAVYTWVDGSDPEHAAKRQAHRSGGSTSDTVAHATADSRYTDHDELKYSLRSLQMYGGFVRHVYIVTDGQVPPWLDTSAPGVTVVDHRDIIPADALPVFNSHAISSRLHHIPGLSERYVYLNDDIFLGRPVTPDRLFHANGIARVAFSPYQLGLGVPHPEEPAPNSAGKNVRDLLQEEHGRFITHKFKHVPHPQVKSVMRELEERFPEDFERTFHARFRSLNDIAPAAIMHHHHALLSGRAVPGNQKLRYVDIGAPDAWERIADIEESRGYEFFCLNDVNTPQETQERIAGQLHAFLERYFPFPSTFER</sequence>
<evidence type="ECO:0000259" key="6">
    <source>
        <dbReference type="Pfam" id="PF17101"/>
    </source>
</evidence>
<dbReference type="Pfam" id="PF11380">
    <property type="entry name" value="Stealth_CR2"/>
    <property type="match status" value="1"/>
</dbReference>
<organism evidence="9 10">
    <name type="scientific">Haloactinospora alba</name>
    <dbReference type="NCBI Taxonomy" id="405555"/>
    <lineage>
        <taxon>Bacteria</taxon>
        <taxon>Bacillati</taxon>
        <taxon>Actinomycetota</taxon>
        <taxon>Actinomycetes</taxon>
        <taxon>Streptosporangiales</taxon>
        <taxon>Nocardiopsidaceae</taxon>
        <taxon>Haloactinospora</taxon>
    </lineage>
</organism>
<feature type="region of interest" description="Disordered" evidence="4">
    <location>
        <begin position="1"/>
        <end position="38"/>
    </location>
</feature>
<evidence type="ECO:0000256" key="3">
    <source>
        <dbReference type="ARBA" id="ARBA00023169"/>
    </source>
</evidence>
<keyword evidence="2" id="KW-0808">Transferase</keyword>
<dbReference type="Pfam" id="PF17101">
    <property type="entry name" value="Stealth_CR1"/>
    <property type="match status" value="1"/>
</dbReference>
<reference evidence="9 10" key="1">
    <citation type="submission" date="2019-06" db="EMBL/GenBank/DDBJ databases">
        <title>Sequencing the genomes of 1000 actinobacteria strains.</title>
        <authorList>
            <person name="Klenk H.-P."/>
        </authorList>
    </citation>
    <scope>NUCLEOTIDE SEQUENCE [LARGE SCALE GENOMIC DNA]</scope>
    <source>
        <strain evidence="9 10">DSM 45015</strain>
    </source>
</reference>
<dbReference type="EMBL" id="VFQC01000001">
    <property type="protein sequence ID" value="TQN32981.1"/>
    <property type="molecule type" value="Genomic_DNA"/>
</dbReference>
<dbReference type="GO" id="GO:0016772">
    <property type="term" value="F:transferase activity, transferring phosphorus-containing groups"/>
    <property type="evidence" value="ECO:0007669"/>
    <property type="project" value="InterPro"/>
</dbReference>
<dbReference type="AlphaFoldDB" id="A0A543NMC6"/>
<dbReference type="RefSeq" id="WP_246062295.1">
    <property type="nucleotide sequence ID" value="NZ_VFQC01000001.1"/>
</dbReference>
<proteinExistence type="inferred from homology"/>
<dbReference type="PANTHER" id="PTHR24045:SF0">
    <property type="entry name" value="N-ACETYLGLUCOSAMINE-1-PHOSPHOTRANSFERASE SUBUNITS ALPHA_BETA"/>
    <property type="match status" value="1"/>
</dbReference>
<dbReference type="InterPro" id="IPR047141">
    <property type="entry name" value="Stealth"/>
</dbReference>
<dbReference type="PANTHER" id="PTHR24045">
    <property type="match status" value="1"/>
</dbReference>
<feature type="region of interest" description="Disordered" evidence="4">
    <location>
        <begin position="283"/>
        <end position="305"/>
    </location>
</feature>
<comment type="similarity">
    <text evidence="1">Belongs to the stealth family.</text>
</comment>
<feature type="compositionally biased region" description="Basic and acidic residues" evidence="4">
    <location>
        <begin position="21"/>
        <end position="38"/>
    </location>
</feature>
<evidence type="ECO:0000256" key="1">
    <source>
        <dbReference type="ARBA" id="ARBA00007583"/>
    </source>
</evidence>